<dbReference type="PANTHER" id="PTHR36844:SF1">
    <property type="entry name" value="PROTEASE PRSW"/>
    <property type="match status" value="1"/>
</dbReference>
<reference evidence="3" key="1">
    <citation type="journal article" date="2019" name="Int. J. Syst. Evol. Microbiol.">
        <title>The Global Catalogue of Microorganisms (GCM) 10K type strain sequencing project: providing services to taxonomists for standard genome sequencing and annotation.</title>
        <authorList>
            <consortium name="The Broad Institute Genomics Platform"/>
            <consortium name="The Broad Institute Genome Sequencing Center for Infectious Disease"/>
            <person name="Wu L."/>
            <person name="Ma J."/>
        </authorList>
    </citation>
    <scope>NUCLEOTIDE SEQUENCE [LARGE SCALE GENOMIC DNA]</scope>
    <source>
        <strain evidence="3">CGMCC 1.12471</strain>
    </source>
</reference>
<keyword evidence="1" id="KW-0472">Membrane</keyword>
<feature type="transmembrane region" description="Helical" evidence="1">
    <location>
        <begin position="29"/>
        <end position="50"/>
    </location>
</feature>
<protein>
    <submittedName>
        <fullName evidence="2">PrsW family intramembrane metalloprotease</fullName>
    </submittedName>
</protein>
<feature type="transmembrane region" description="Helical" evidence="1">
    <location>
        <begin position="190"/>
        <end position="213"/>
    </location>
</feature>
<dbReference type="Proteomes" id="UP001597347">
    <property type="component" value="Unassembled WGS sequence"/>
</dbReference>
<feature type="transmembrane region" description="Helical" evidence="1">
    <location>
        <begin position="275"/>
        <end position="302"/>
    </location>
</feature>
<dbReference type="InterPro" id="IPR026898">
    <property type="entry name" value="PrsW"/>
</dbReference>
<keyword evidence="3" id="KW-1185">Reference proteome</keyword>
<proteinExistence type="predicted"/>
<accession>A0ABW4LE80</accession>
<feature type="transmembrane region" description="Helical" evidence="1">
    <location>
        <begin position="225"/>
        <end position="255"/>
    </location>
</feature>
<evidence type="ECO:0000313" key="2">
    <source>
        <dbReference type="EMBL" id="MFD1721493.1"/>
    </source>
</evidence>
<keyword evidence="2" id="KW-0378">Hydrolase</keyword>
<comment type="caution">
    <text evidence="2">The sequence shown here is derived from an EMBL/GenBank/DDBJ whole genome shotgun (WGS) entry which is preliminary data.</text>
</comment>
<keyword evidence="2" id="KW-0482">Metalloprotease</keyword>
<organism evidence="2 3">
    <name type="scientific">Amnibacterium endophyticum</name>
    <dbReference type="NCBI Taxonomy" id="2109337"/>
    <lineage>
        <taxon>Bacteria</taxon>
        <taxon>Bacillati</taxon>
        <taxon>Actinomycetota</taxon>
        <taxon>Actinomycetes</taxon>
        <taxon>Micrococcales</taxon>
        <taxon>Microbacteriaceae</taxon>
        <taxon>Amnibacterium</taxon>
    </lineage>
</organism>
<feature type="transmembrane region" description="Helical" evidence="1">
    <location>
        <begin position="89"/>
        <end position="107"/>
    </location>
</feature>
<keyword evidence="1" id="KW-0812">Transmembrane</keyword>
<sequence>MTAAPTQTARAETPYLHADEPVRGRRHGWWWKVLLVGALLWGLTIAATVATLNTNLVPTLILIGSFLVPFAVVLFAAERMSSGYPTTSLIIAFFVGGVLGVLGASLLEAPLRVAGIVGFLVIGLVEELVKGVVLVLMGLRLRPKTARQGALLGATVGGGFAAFESAGYAFNAALGSRGIDLVSLLQTEAVRAVLTPLGHVLWTAVLGAAIFGASRDGRSYRFRWTIPLVYLLVAVLHGLWDSMGGIGTIVAIVLTGNVVPAFEYDTLRAGTAGEVGAIATGVYAVGLGVVSVLGGMALAVIVRRHRGRDRRLSEAYATERADAAAT</sequence>
<name>A0ABW4LE80_9MICO</name>
<dbReference type="Pfam" id="PF13367">
    <property type="entry name" value="PrsW-protease"/>
    <property type="match status" value="1"/>
</dbReference>
<feature type="transmembrane region" description="Helical" evidence="1">
    <location>
        <begin position="56"/>
        <end position="77"/>
    </location>
</feature>
<evidence type="ECO:0000313" key="3">
    <source>
        <dbReference type="Proteomes" id="UP001597347"/>
    </source>
</evidence>
<dbReference type="PANTHER" id="PTHR36844">
    <property type="entry name" value="PROTEASE PRSW"/>
    <property type="match status" value="1"/>
</dbReference>
<dbReference type="RefSeq" id="WP_377933774.1">
    <property type="nucleotide sequence ID" value="NZ_JBHUEA010000010.1"/>
</dbReference>
<dbReference type="GO" id="GO:0008237">
    <property type="term" value="F:metallopeptidase activity"/>
    <property type="evidence" value="ECO:0007669"/>
    <property type="project" value="UniProtKB-KW"/>
</dbReference>
<keyword evidence="1" id="KW-1133">Transmembrane helix</keyword>
<dbReference type="EMBL" id="JBHUEA010000010">
    <property type="protein sequence ID" value="MFD1721493.1"/>
    <property type="molecule type" value="Genomic_DNA"/>
</dbReference>
<keyword evidence="2" id="KW-0645">Protease</keyword>
<feature type="transmembrane region" description="Helical" evidence="1">
    <location>
        <begin position="149"/>
        <end position="170"/>
    </location>
</feature>
<feature type="transmembrane region" description="Helical" evidence="1">
    <location>
        <begin position="113"/>
        <end position="137"/>
    </location>
</feature>
<gene>
    <name evidence="2" type="ORF">ACFSBI_08020</name>
</gene>
<evidence type="ECO:0000256" key="1">
    <source>
        <dbReference type="SAM" id="Phobius"/>
    </source>
</evidence>